<keyword evidence="1" id="KW-0966">Cell projection</keyword>
<protein>
    <submittedName>
        <fullName evidence="1">Flagellar hook-associated protein FlgL putative</fullName>
    </submittedName>
</protein>
<name>F7XTZ1_MIDMI</name>
<organism evidence="1 2">
    <name type="scientific">Midichloria mitochondrii (strain IricVA)</name>
    <dbReference type="NCBI Taxonomy" id="696127"/>
    <lineage>
        <taxon>Bacteria</taxon>
        <taxon>Pseudomonadati</taxon>
        <taxon>Pseudomonadota</taxon>
        <taxon>Alphaproteobacteria</taxon>
        <taxon>Rickettsiales</taxon>
        <taxon>Candidatus Midichloriaceae</taxon>
        <taxon>Candidatus Midichloria</taxon>
    </lineage>
</organism>
<dbReference type="AlphaFoldDB" id="F7XTZ1"/>
<dbReference type="HOGENOM" id="CLU_955846_0_0_5"/>
<dbReference type="EMBL" id="CP002130">
    <property type="protein sequence ID" value="AEI89350.1"/>
    <property type="molecule type" value="Genomic_DNA"/>
</dbReference>
<reference evidence="1 2" key="1">
    <citation type="journal article" date="2011" name="Mol. Biol. Evol.">
        <title>Phylogenomic evidence for the presence of a flagellum and cbb3 oxidase in the free-living mitochondrial ancestor.</title>
        <authorList>
            <person name="Sassera D."/>
            <person name="Lo N."/>
            <person name="Epis S."/>
            <person name="D'Auria G."/>
            <person name="Montagna M."/>
            <person name="Comandatore F."/>
            <person name="Horner D."/>
            <person name="Pereto J."/>
            <person name="Luciano A.M."/>
            <person name="Franciosi F."/>
            <person name="Ferri E."/>
            <person name="Crotti E."/>
            <person name="Bazzocchi C."/>
            <person name="Daffonchio D."/>
            <person name="Sacchi L."/>
            <person name="Moya A."/>
            <person name="Latorre A."/>
            <person name="Bandi C."/>
        </authorList>
    </citation>
    <scope>NUCLEOTIDE SEQUENCE [LARGE SCALE GENOMIC DNA]</scope>
    <source>
        <strain evidence="1 2">IricVA</strain>
    </source>
</reference>
<evidence type="ECO:0000313" key="2">
    <source>
        <dbReference type="Proteomes" id="UP000006639"/>
    </source>
</evidence>
<dbReference type="STRING" id="696127.midi_01073"/>
<sequence>MVNSAYISKMQPKQLNRSANDLYSARQKDYTNPDSGFTYKAPTWSGLTVNQINEIVNIEATSAEAKAEEGKLCDIENKVNVVINVLDSIEQIVTKVKAQLAEDNNYNRITSLNQLRHIGENALKAVVALCNSKSSNGDYVMSGNQIKIKPLEESDLSYNGGTSNLSLSLKGQYSGEIEVRADNVAIKNILDSFKQIASKKEIGYGKINQVLDESFNEVVRLRLGAAMFLQEIKYLKDKYQLDSSNLMSNHQDAASQSDIEYAGVLRSKENQYDRTLEITKKFLEIFDHNRG</sequence>
<dbReference type="KEGG" id="mmn:midi_01073"/>
<keyword evidence="2" id="KW-1185">Reference proteome</keyword>
<proteinExistence type="predicted"/>
<evidence type="ECO:0000313" key="1">
    <source>
        <dbReference type="EMBL" id="AEI89350.1"/>
    </source>
</evidence>
<dbReference type="Proteomes" id="UP000006639">
    <property type="component" value="Chromosome"/>
</dbReference>
<keyword evidence="1" id="KW-0282">Flagellum</keyword>
<gene>
    <name evidence="1" type="primary">flgL</name>
    <name evidence="1" type="ordered locus">midi_01073</name>
</gene>
<keyword evidence="1" id="KW-0969">Cilium</keyword>
<dbReference type="RefSeq" id="WP_013951543.1">
    <property type="nucleotide sequence ID" value="NC_015722.1"/>
</dbReference>
<accession>F7XTZ1</accession>